<dbReference type="AlphaFoldDB" id="A0A8J8NBB4"/>
<comment type="caution">
    <text evidence="1">The sequence shown here is derived from an EMBL/GenBank/DDBJ whole genome shotgun (WGS) entry which is preliminary data.</text>
</comment>
<evidence type="ECO:0000313" key="2">
    <source>
        <dbReference type="Proteomes" id="UP000785679"/>
    </source>
</evidence>
<evidence type="ECO:0000313" key="1">
    <source>
        <dbReference type="EMBL" id="TNV71887.1"/>
    </source>
</evidence>
<protein>
    <submittedName>
        <fullName evidence="1">Uncharacterized protein</fullName>
    </submittedName>
</protein>
<name>A0A8J8NBB4_HALGN</name>
<proteinExistence type="predicted"/>
<dbReference type="Proteomes" id="UP000785679">
    <property type="component" value="Unassembled WGS sequence"/>
</dbReference>
<accession>A0A8J8NBB4</accession>
<dbReference type="EMBL" id="RRYP01026080">
    <property type="protein sequence ID" value="TNV71887.1"/>
    <property type="molecule type" value="Genomic_DNA"/>
</dbReference>
<sequence length="99" mass="11297">MTYVPHICRCGALCYQPTRIYKHSQQRSYSSNQLFVTWPMDASIIDNQSSPNKYIPVKDNANPGCSCYLINLLQIYSKVKSQAPKKWRTCSAQTQTNSS</sequence>
<reference evidence="1" key="1">
    <citation type="submission" date="2019-06" db="EMBL/GenBank/DDBJ databases">
        <authorList>
            <person name="Zheng W."/>
        </authorList>
    </citation>
    <scope>NUCLEOTIDE SEQUENCE</scope>
    <source>
        <strain evidence="1">QDHG01</strain>
    </source>
</reference>
<organism evidence="1 2">
    <name type="scientific">Halteria grandinella</name>
    <dbReference type="NCBI Taxonomy" id="5974"/>
    <lineage>
        <taxon>Eukaryota</taxon>
        <taxon>Sar</taxon>
        <taxon>Alveolata</taxon>
        <taxon>Ciliophora</taxon>
        <taxon>Intramacronucleata</taxon>
        <taxon>Spirotrichea</taxon>
        <taxon>Stichotrichia</taxon>
        <taxon>Sporadotrichida</taxon>
        <taxon>Halteriidae</taxon>
        <taxon>Halteria</taxon>
    </lineage>
</organism>
<gene>
    <name evidence="1" type="ORF">FGO68_gene14790</name>
</gene>
<keyword evidence="2" id="KW-1185">Reference proteome</keyword>